<dbReference type="Proteomes" id="UP001209878">
    <property type="component" value="Unassembled WGS sequence"/>
</dbReference>
<accession>A0AAD9L0C6</accession>
<proteinExistence type="inferred from homology"/>
<keyword evidence="13" id="KW-1185">Reference proteome</keyword>
<evidence type="ECO:0000256" key="8">
    <source>
        <dbReference type="ARBA" id="ARBA00023049"/>
    </source>
</evidence>
<dbReference type="CDD" id="cd06457">
    <property type="entry name" value="M3A_MIP"/>
    <property type="match status" value="1"/>
</dbReference>
<dbReference type="InterPro" id="IPR001567">
    <property type="entry name" value="Pept_M3A_M3B_dom"/>
</dbReference>
<evidence type="ECO:0000256" key="3">
    <source>
        <dbReference type="ARBA" id="ARBA00022670"/>
    </source>
</evidence>
<feature type="domain" description="Peptidase M3A/M3B catalytic" evidence="11">
    <location>
        <begin position="254"/>
        <end position="691"/>
    </location>
</feature>
<dbReference type="PANTHER" id="PTHR11804">
    <property type="entry name" value="PROTEASE M3 THIMET OLIGOPEPTIDASE-RELATED"/>
    <property type="match status" value="1"/>
</dbReference>
<keyword evidence="7" id="KW-0809">Transit peptide</keyword>
<dbReference type="PANTHER" id="PTHR11804:SF79">
    <property type="entry name" value="MITOCHONDRIAL INTERMEDIATE PEPTIDASE"/>
    <property type="match status" value="1"/>
</dbReference>
<dbReference type="InterPro" id="IPR033851">
    <property type="entry name" value="M3A_MIP"/>
</dbReference>
<comment type="cofactor">
    <cofactor evidence="10">
        <name>Zn(2+)</name>
        <dbReference type="ChEBI" id="CHEBI:29105"/>
    </cofactor>
    <text evidence="10">Binds 1 zinc ion.</text>
</comment>
<reference evidence="12" key="1">
    <citation type="journal article" date="2023" name="Mol. Biol. Evol.">
        <title>Third-Generation Sequencing Reveals the Adaptive Role of the Epigenome in Three Deep-Sea Polychaetes.</title>
        <authorList>
            <person name="Perez M."/>
            <person name="Aroh O."/>
            <person name="Sun Y."/>
            <person name="Lan Y."/>
            <person name="Juniper S.K."/>
            <person name="Young C.R."/>
            <person name="Angers B."/>
            <person name="Qian P.Y."/>
        </authorList>
    </citation>
    <scope>NUCLEOTIDE SEQUENCE</scope>
    <source>
        <strain evidence="12">R07B-5</strain>
    </source>
</reference>
<evidence type="ECO:0000256" key="9">
    <source>
        <dbReference type="ARBA" id="ARBA00023128"/>
    </source>
</evidence>
<comment type="caution">
    <text evidence="12">The sequence shown here is derived from an EMBL/GenBank/DDBJ whole genome shotgun (WGS) entry which is preliminary data.</text>
</comment>
<comment type="subcellular location">
    <subcellularLocation>
        <location evidence="1">Mitochondrion</location>
    </subcellularLocation>
</comment>
<dbReference type="InterPro" id="IPR024077">
    <property type="entry name" value="Neurolysin/TOP_dom2"/>
</dbReference>
<protein>
    <recommendedName>
        <fullName evidence="11">Peptidase M3A/M3B catalytic domain-containing protein</fullName>
    </recommendedName>
</protein>
<gene>
    <name evidence="12" type="ORF">NP493_457g06007</name>
</gene>
<dbReference type="InterPro" id="IPR045090">
    <property type="entry name" value="Pept_M3A_M3B"/>
</dbReference>
<evidence type="ECO:0000256" key="7">
    <source>
        <dbReference type="ARBA" id="ARBA00022946"/>
    </source>
</evidence>
<keyword evidence="5 10" id="KW-0378">Hydrolase</keyword>
<evidence type="ECO:0000313" key="12">
    <source>
        <dbReference type="EMBL" id="KAK2180088.1"/>
    </source>
</evidence>
<dbReference type="Gene3D" id="3.40.390.10">
    <property type="entry name" value="Collagenase (Catalytic Domain)"/>
    <property type="match status" value="1"/>
</dbReference>
<dbReference type="GO" id="GO:0004222">
    <property type="term" value="F:metalloendopeptidase activity"/>
    <property type="evidence" value="ECO:0007669"/>
    <property type="project" value="InterPro"/>
</dbReference>
<organism evidence="12 13">
    <name type="scientific">Ridgeia piscesae</name>
    <name type="common">Tubeworm</name>
    <dbReference type="NCBI Taxonomy" id="27915"/>
    <lineage>
        <taxon>Eukaryota</taxon>
        <taxon>Metazoa</taxon>
        <taxon>Spiralia</taxon>
        <taxon>Lophotrochozoa</taxon>
        <taxon>Annelida</taxon>
        <taxon>Polychaeta</taxon>
        <taxon>Sedentaria</taxon>
        <taxon>Canalipalpata</taxon>
        <taxon>Sabellida</taxon>
        <taxon>Siboglinidae</taxon>
        <taxon>Ridgeia</taxon>
    </lineage>
</organism>
<evidence type="ECO:0000313" key="13">
    <source>
        <dbReference type="Proteomes" id="UP001209878"/>
    </source>
</evidence>
<dbReference type="AlphaFoldDB" id="A0AAD9L0C6"/>
<evidence type="ECO:0000259" key="11">
    <source>
        <dbReference type="Pfam" id="PF01432"/>
    </source>
</evidence>
<keyword evidence="3 10" id="KW-0645">Protease</keyword>
<evidence type="ECO:0000256" key="4">
    <source>
        <dbReference type="ARBA" id="ARBA00022723"/>
    </source>
</evidence>
<evidence type="ECO:0000256" key="6">
    <source>
        <dbReference type="ARBA" id="ARBA00022833"/>
    </source>
</evidence>
<evidence type="ECO:0000256" key="10">
    <source>
        <dbReference type="RuleBase" id="RU003435"/>
    </source>
</evidence>
<sequence>MYQTRMFSRKFAKNAFKRWGSLSRPWSWSRNVSTWSPLGTAFNTKPEQRLNLSFDRECVGLFGIPQLKDYTGFYLLQEGACNATEELVREATARGRTRKIVEVFDQLSDTLCQVADMADFVRVAHPDDQYVNAAEDACVSISALVEKLNTNIDIHRSLKHVITHGDIVETDAIDKRVAELFMFDFEQSGIHLAEDKRRRFVELNERILMLGTQFMQGCQKPTTVSRNMLPKHLQYVFHTDKHDVQVQGLFSDHHSDLIREAAYMAYLHPDQRQMEILELLLTDRHQLARLVGFETYAHRALNGTLANTPENVRQFLDGLADKLQPKAEEDFEHLRKVKLSHGGTDRDIHPWDTAYYCGISRNEVCELGSIDLSPYFSLGGCMEGLSMLFRSLYGVSLEYTPAGYGELWSPDVHKLSVTHETEGILGYIYCDLFERGGKPHQDCHFTIRGGRQMESGTYQNPVVVLMLNLPPPNRAKPSLLTPAMVENLFHEFGHAMHSMLGRTRYQHVTGTRCPTDFAEVPSVLMEYFANDYRVLSTFARHWKTGEALPENLLNRLCQAKQMFAASDMQLQLFYSILDQEYHGKHPLGKTTTELLAEVQNQYYSIPYVKDTAWQQRFGHFVGYGAKYYSYLMSRAVASRIWQHCFKDDPFSRTMGQRFREQVLSHGGGVSPDVLVEAMLSEQPTTDRLVQSLIDDTQN</sequence>
<evidence type="ECO:0000256" key="5">
    <source>
        <dbReference type="ARBA" id="ARBA00022801"/>
    </source>
</evidence>
<evidence type="ECO:0000256" key="2">
    <source>
        <dbReference type="ARBA" id="ARBA00006040"/>
    </source>
</evidence>
<keyword evidence="8 10" id="KW-0482">Metalloprotease</keyword>
<dbReference type="GO" id="GO:0006627">
    <property type="term" value="P:protein processing involved in protein targeting to mitochondrion"/>
    <property type="evidence" value="ECO:0007669"/>
    <property type="project" value="TreeGrafter"/>
</dbReference>
<keyword evidence="6 10" id="KW-0862">Zinc</keyword>
<name>A0AAD9L0C6_RIDPI</name>
<dbReference type="FunFam" id="3.40.390.10:FF:000013">
    <property type="entry name" value="Mitochondrial intermediate peptidase"/>
    <property type="match status" value="1"/>
</dbReference>
<dbReference type="Gene3D" id="1.10.1370.10">
    <property type="entry name" value="Neurolysin, domain 3"/>
    <property type="match status" value="1"/>
</dbReference>
<dbReference type="GO" id="GO:0006518">
    <property type="term" value="P:peptide metabolic process"/>
    <property type="evidence" value="ECO:0007669"/>
    <property type="project" value="TreeGrafter"/>
</dbReference>
<dbReference type="EMBL" id="JAODUO010000459">
    <property type="protein sequence ID" value="KAK2180088.1"/>
    <property type="molecule type" value="Genomic_DNA"/>
</dbReference>
<dbReference type="GO" id="GO:0046872">
    <property type="term" value="F:metal ion binding"/>
    <property type="evidence" value="ECO:0007669"/>
    <property type="project" value="UniProtKB-UniRule"/>
</dbReference>
<dbReference type="GO" id="GO:0005739">
    <property type="term" value="C:mitochondrion"/>
    <property type="evidence" value="ECO:0007669"/>
    <property type="project" value="UniProtKB-SubCell"/>
</dbReference>
<comment type="similarity">
    <text evidence="2 10">Belongs to the peptidase M3 family.</text>
</comment>
<keyword evidence="4 10" id="KW-0479">Metal-binding</keyword>
<evidence type="ECO:0000256" key="1">
    <source>
        <dbReference type="ARBA" id="ARBA00004173"/>
    </source>
</evidence>
<dbReference type="InterPro" id="IPR024079">
    <property type="entry name" value="MetalloPept_cat_dom_sf"/>
</dbReference>
<dbReference type="SUPFAM" id="SSF55486">
    <property type="entry name" value="Metalloproteases ('zincins'), catalytic domain"/>
    <property type="match status" value="1"/>
</dbReference>
<keyword evidence="9" id="KW-0496">Mitochondrion</keyword>
<dbReference type="Pfam" id="PF01432">
    <property type="entry name" value="Peptidase_M3"/>
    <property type="match status" value="1"/>
</dbReference>